<dbReference type="InterPro" id="IPR009755">
    <property type="entry name" value="RMC1_C"/>
</dbReference>
<feature type="compositionally biased region" description="Polar residues" evidence="1">
    <location>
        <begin position="77"/>
        <end position="93"/>
    </location>
</feature>
<dbReference type="GO" id="GO:0010506">
    <property type="term" value="P:regulation of autophagy"/>
    <property type="evidence" value="ECO:0007669"/>
    <property type="project" value="InterPro"/>
</dbReference>
<dbReference type="InterPro" id="IPR040371">
    <property type="entry name" value="RMC1"/>
</dbReference>
<feature type="domain" description="Mic1" evidence="2">
    <location>
        <begin position="498"/>
        <end position="713"/>
    </location>
</feature>
<evidence type="ECO:0000313" key="4">
    <source>
        <dbReference type="EMBL" id="KAI3438465.1"/>
    </source>
</evidence>
<dbReference type="GO" id="GO:0005765">
    <property type="term" value="C:lysosomal membrane"/>
    <property type="evidence" value="ECO:0007669"/>
    <property type="project" value="TreeGrafter"/>
</dbReference>
<reference evidence="4" key="2">
    <citation type="submission" date="2020-11" db="EMBL/GenBank/DDBJ databases">
        <authorList>
            <person name="Cecchin M."/>
            <person name="Marcolungo L."/>
            <person name="Rossato M."/>
            <person name="Girolomoni L."/>
            <person name="Cosentino E."/>
            <person name="Cuine S."/>
            <person name="Li-Beisson Y."/>
            <person name="Delledonne M."/>
            <person name="Ballottari M."/>
        </authorList>
    </citation>
    <scope>NUCLEOTIDE SEQUENCE</scope>
    <source>
        <strain evidence="4">211/11P</strain>
        <tissue evidence="4">Whole cell</tissue>
    </source>
</reference>
<feature type="region of interest" description="Disordered" evidence="1">
    <location>
        <begin position="379"/>
        <end position="406"/>
    </location>
</feature>
<proteinExistence type="predicted"/>
<dbReference type="PANTHER" id="PTHR12897">
    <property type="entry name" value="COLON CANCER-ASSOCIATED PROTEIN MIC1"/>
    <property type="match status" value="1"/>
</dbReference>
<reference evidence="4" key="1">
    <citation type="journal article" date="2019" name="Plant J.">
        <title>Chlorella vulgaris genome assembly and annotation reveals the molecular basis for metabolic acclimation to high light conditions.</title>
        <authorList>
            <person name="Cecchin M."/>
            <person name="Marcolungo L."/>
            <person name="Rossato M."/>
            <person name="Girolomoni L."/>
            <person name="Cosentino E."/>
            <person name="Cuine S."/>
            <person name="Li-Beisson Y."/>
            <person name="Delledonne M."/>
            <person name="Ballottari M."/>
        </authorList>
    </citation>
    <scope>NUCLEOTIDE SEQUENCE</scope>
    <source>
        <strain evidence="4">211/11P</strain>
    </source>
</reference>
<dbReference type="Gene3D" id="2.60.300.12">
    <property type="entry name" value="HesB-like domain"/>
    <property type="match status" value="1"/>
</dbReference>
<protein>
    <recommendedName>
        <fullName evidence="6">Mic1 domain-containing protein</fullName>
    </recommendedName>
</protein>
<dbReference type="Pfam" id="PF07035">
    <property type="entry name" value="RMC1_C"/>
    <property type="match status" value="1"/>
</dbReference>
<dbReference type="Proteomes" id="UP001055712">
    <property type="component" value="Unassembled WGS sequence"/>
</dbReference>
<evidence type="ECO:0008006" key="6">
    <source>
        <dbReference type="Google" id="ProtNLM"/>
    </source>
</evidence>
<evidence type="ECO:0000259" key="2">
    <source>
        <dbReference type="Pfam" id="PF07035"/>
    </source>
</evidence>
<feature type="compositionally biased region" description="Gly residues" evidence="1">
    <location>
        <begin position="540"/>
        <end position="557"/>
    </location>
</feature>
<feature type="domain" description="Regulator of MON1-CCZ1 complex N-terminal" evidence="3">
    <location>
        <begin position="99"/>
        <end position="188"/>
    </location>
</feature>
<evidence type="ECO:0000313" key="5">
    <source>
        <dbReference type="Proteomes" id="UP001055712"/>
    </source>
</evidence>
<evidence type="ECO:0000259" key="3">
    <source>
        <dbReference type="Pfam" id="PF21029"/>
    </source>
</evidence>
<feature type="compositionally biased region" description="Low complexity" evidence="1">
    <location>
        <begin position="558"/>
        <end position="572"/>
    </location>
</feature>
<feature type="region of interest" description="Disordered" evidence="1">
    <location>
        <begin position="534"/>
        <end position="573"/>
    </location>
</feature>
<organism evidence="4 5">
    <name type="scientific">Chlorella vulgaris</name>
    <name type="common">Green alga</name>
    <dbReference type="NCBI Taxonomy" id="3077"/>
    <lineage>
        <taxon>Eukaryota</taxon>
        <taxon>Viridiplantae</taxon>
        <taxon>Chlorophyta</taxon>
        <taxon>core chlorophytes</taxon>
        <taxon>Trebouxiophyceae</taxon>
        <taxon>Chlorellales</taxon>
        <taxon>Chlorellaceae</taxon>
        <taxon>Chlorella clade</taxon>
        <taxon>Chlorella</taxon>
    </lineage>
</organism>
<gene>
    <name evidence="4" type="ORF">D9Q98_000894</name>
</gene>
<dbReference type="GO" id="GO:0031902">
    <property type="term" value="C:late endosome membrane"/>
    <property type="evidence" value="ECO:0007669"/>
    <property type="project" value="TreeGrafter"/>
</dbReference>
<dbReference type="InterPro" id="IPR035903">
    <property type="entry name" value="HesB-like_dom_sf"/>
</dbReference>
<dbReference type="InterPro" id="IPR049040">
    <property type="entry name" value="RMC1_N"/>
</dbReference>
<dbReference type="EMBL" id="SIDB01000001">
    <property type="protein sequence ID" value="KAI3438465.1"/>
    <property type="molecule type" value="Genomic_DNA"/>
</dbReference>
<dbReference type="PANTHER" id="PTHR12897:SF4">
    <property type="entry name" value="REGULATOR OF MON1-CCZ1 COMPLEX"/>
    <property type="match status" value="1"/>
</dbReference>
<dbReference type="Pfam" id="PF21029">
    <property type="entry name" value="RMC1_N"/>
    <property type="match status" value="1"/>
</dbReference>
<accession>A0A9D4TZJ1</accession>
<dbReference type="AlphaFoldDB" id="A0A9D4TZJ1"/>
<keyword evidence="5" id="KW-1185">Reference proteome</keyword>
<dbReference type="GO" id="GO:0035658">
    <property type="term" value="C:Mon1-Ccz1 complex"/>
    <property type="evidence" value="ECO:0007669"/>
    <property type="project" value="InterPro"/>
</dbReference>
<name>A0A9D4TZJ1_CHLVU</name>
<dbReference type="OrthoDB" id="513429at2759"/>
<sequence length="750" mass="77943">MAAVAHVAAEPVGVAFLPQPEQQLFFDEAAACIHLVEGRMITAVALPQPPLYGSAAAASAATASVAAATPALRGHSRSVSATSPELSGYDSDSSMASTTARAFLVSEGPPVRHIRSSLDGAFTALHRSDRLVEVHCHGTGNMFVEAAGADKQGRKGCDPRLLGFFWTAAHFVMVTAGGLEVHSVHPSLQGLRMDSSLPLQGVQWYRYSPETHMVVLGFGSSGAKLQAIQFSKAGTLKLPLLDLTPPWGSPIRPVQAAAVSAALEGFSAARSQPARLVGPDTCWVLVLYGRVFCAHHDRNVGLLRLYRLFRDATSLAHQYEVYARQLELSVVDNVLLVHHIDSAVVMLVDILAAGPAPICSPLPLAVPMAALDPDAGLTRGGGGHDAAAQDMNPGAQSNGAATPEAEAVQEAASPELPVSTVGATATPATPALAAVADASPAALQLHYPAWLVDGAVGLVYQLQLDLGAVAQSQSDFLRLLAFLQRRRPSGVPRRDPAGLTLRVLRGLMADKTPLALLRGAFDVVNAYGGQAAAKVQPARPGGGGSTSAGQQGQGVGTAGPAASHASEAAQQGRHLVTPQDVYSAAFAVLRAQQAAPPRYLQAALAEFVASCHAHGKVVAPPLATLYIDLLLDQDLAHQVAPLLLSHPLLASVPLAEHVEAAAASGRLPAGALLAEQLLVRLGAHEARCRLLLRHGRIGAALLAAKRHGLLELVQPALLDFESDLMRSAFVIQNNPNAASSCGCGSSFVAK</sequence>
<comment type="caution">
    <text evidence="4">The sequence shown here is derived from an EMBL/GenBank/DDBJ whole genome shotgun (WGS) entry which is preliminary data.</text>
</comment>
<evidence type="ECO:0000256" key="1">
    <source>
        <dbReference type="SAM" id="MobiDB-lite"/>
    </source>
</evidence>
<feature type="region of interest" description="Disordered" evidence="1">
    <location>
        <begin position="74"/>
        <end position="93"/>
    </location>
</feature>